<dbReference type="AlphaFoldDB" id="A0A1Y6CFG4"/>
<organism evidence="1 2">
    <name type="scientific">Tistlia consotensis USBA 355</name>
    <dbReference type="NCBI Taxonomy" id="560819"/>
    <lineage>
        <taxon>Bacteria</taxon>
        <taxon>Pseudomonadati</taxon>
        <taxon>Pseudomonadota</taxon>
        <taxon>Alphaproteobacteria</taxon>
        <taxon>Rhodospirillales</taxon>
        <taxon>Rhodovibrionaceae</taxon>
        <taxon>Tistlia</taxon>
    </lineage>
</organism>
<dbReference type="STRING" id="560819.SAMN05428998_118108"/>
<keyword evidence="2" id="KW-1185">Reference proteome</keyword>
<evidence type="ECO:0000313" key="2">
    <source>
        <dbReference type="Proteomes" id="UP000192917"/>
    </source>
</evidence>
<name>A0A1Y6CFG4_9PROT</name>
<dbReference type="Proteomes" id="UP000192917">
    <property type="component" value="Unassembled WGS sequence"/>
</dbReference>
<dbReference type="EMBL" id="FWZX01000018">
    <property type="protein sequence ID" value="SMF52273.1"/>
    <property type="molecule type" value="Genomic_DNA"/>
</dbReference>
<sequence>MEICDFGTRGLGGPTRADRSFSGVCNDFVDFVRNIGVSRDVAQGGGTYGYGKSILYRASRCATIIVDSLTEAGERRLIGCHLGDTVELGQGRLTGRHWWGVPSSETEDLVEPVCGDGAAQLAAALGLPSRPDGQTGTSIMVLDPDLQDDDLKSSGGEIVEALLWFFWPRMVAVAGVRRMVCVVEVEGEPLPVPDPEQFPPLDLFAEAWRAIKTGGLGAREVRSERPIRRLGAICLRTGLRNPRLPLTASGRTIIPQTSAHIAVMRPVELVVRYFEGPAFPNELQEWAGVFICDDAPDVEAAFALAEPPAHDDWDPEAMPKGPAKTYVNVALREIRKAAALWAAPPAIRTDGSGAGASLARAADMLGALVPDTRAPSRPGGSGGHRTRGWQVRDPEFIGLREGPGGVEAVFRVRAANLGLVALRLEARPGLVLDGVLSGENAGPNGDLARVIAWTDADGRTLATGDTLPLAPGASLDCSLSIAVPRLSAVGVAIAVGEPDA</sequence>
<evidence type="ECO:0000313" key="1">
    <source>
        <dbReference type="EMBL" id="SMF52273.1"/>
    </source>
</evidence>
<protein>
    <submittedName>
        <fullName evidence="1">Uncharacterized protein</fullName>
    </submittedName>
</protein>
<reference evidence="1 2" key="1">
    <citation type="submission" date="2017-04" db="EMBL/GenBank/DDBJ databases">
        <authorList>
            <person name="Afonso C.L."/>
            <person name="Miller P.J."/>
            <person name="Scott M.A."/>
            <person name="Spackman E."/>
            <person name="Goraichik I."/>
            <person name="Dimitrov K.M."/>
            <person name="Suarez D.L."/>
            <person name="Swayne D.E."/>
        </authorList>
    </citation>
    <scope>NUCLEOTIDE SEQUENCE [LARGE SCALE GENOMIC DNA]</scope>
    <source>
        <strain evidence="1 2">USBA 355</strain>
    </source>
</reference>
<accession>A0A1Y6CFG4</accession>
<gene>
    <name evidence="1" type="ORF">SAMN05428998_118108</name>
</gene>
<proteinExistence type="predicted"/>